<dbReference type="SMART" id="SM01175">
    <property type="entry name" value="DUF4206"/>
    <property type="match status" value="1"/>
</dbReference>
<keyword evidence="5" id="KW-0967">Endosome</keyword>
<keyword evidence="2" id="KW-0597">Phosphoprotein</keyword>
<dbReference type="Proteomes" id="UP000198287">
    <property type="component" value="Unassembled WGS sequence"/>
</dbReference>
<reference evidence="11 12" key="1">
    <citation type="submission" date="2015-12" db="EMBL/GenBank/DDBJ databases">
        <title>The genome of Folsomia candida.</title>
        <authorList>
            <person name="Faddeeva A."/>
            <person name="Derks M.F."/>
            <person name="Anvar Y."/>
            <person name="Smit S."/>
            <person name="Van Straalen N."/>
            <person name="Roelofs D."/>
        </authorList>
    </citation>
    <scope>NUCLEOTIDE SEQUENCE [LARGE SCALE GENOMIC DNA]</scope>
    <source>
        <strain evidence="11 12">VU population</strain>
        <tissue evidence="11">Whole body</tissue>
    </source>
</reference>
<comment type="caution">
    <text evidence="11">The sequence shown here is derived from an EMBL/GenBank/DDBJ whole genome shotgun (WGS) entry which is preliminary data.</text>
</comment>
<dbReference type="EMBL" id="LNIX01000006">
    <property type="protein sequence ID" value="OXA53275.1"/>
    <property type="molecule type" value="Genomic_DNA"/>
</dbReference>
<feature type="region of interest" description="Disordered" evidence="9">
    <location>
        <begin position="258"/>
        <end position="294"/>
    </location>
</feature>
<evidence type="ECO:0000256" key="2">
    <source>
        <dbReference type="ARBA" id="ARBA00022553"/>
    </source>
</evidence>
<dbReference type="InterPro" id="IPR037213">
    <property type="entry name" value="Run_dom_sf"/>
</dbReference>
<dbReference type="InterPro" id="IPR047326">
    <property type="entry name" value="RUN_PLEKHM1"/>
</dbReference>
<evidence type="ECO:0000256" key="1">
    <source>
        <dbReference type="ARBA" id="ARBA00004603"/>
    </source>
</evidence>
<feature type="compositionally biased region" description="Low complexity" evidence="9">
    <location>
        <begin position="261"/>
        <end position="277"/>
    </location>
</feature>
<keyword evidence="7" id="KW-0862">Zinc</keyword>
<sequence length="728" mass="82082">MFRQSKSSVAALDSADSAVKASLILRLKECVSEIVMKHTAASWVSLKNEDATNMLCWILEAVFIHGLKNTFIKSLFTSRRENAIPNPSFWDFVMIFSHRDVIEQIRKLNYVNSDVGRSRAWIRITLNEMSLVSYLENMFRNQTYVRSFYKPSAFLRDSEKCDILKNYLVGVVESCKFELVVDNSLLNQWTSGPLSLVGLWMDDNISQGIDVASNMDSEDLQTIPQLGKVKNPVPEFVTALRRQPLLAEEDALRIIMASKPSSSSNASSRRNSDASQSGATAHGKESPMIVGSYSGSGGYGSKRIADSVLSTQDQSAFSTVSKSNSRKELSLADIKQNELQHKIVTTTSTSKRSETVQHANTSSEKVVQESKVILDVTPEEPIIPSSKIILDSDARSSSNVENEELSYLDLLAAYNNEKKIGAEIYSGSSMETTTDNDGLESSDITTSFTDSQRLKQQDGWQIIFTYDANNHSPEMYSQITEFVGKIANEVGMDIQQYSCKCCSAPIGMSIAIARVCHFTGNYFCSNCHLLDMNVIPSRILLNWDFTLYSVCRLSHDFIQMVKDQPLFDLERINSKLYTFIDELSELRDLRTKLYYVSMYLQTCKDETAFEEFKKEMCSREYIYEKIHLYSLSDLLSVTNRALSAPLTKLLKSGKSHIISCKICKAKGFVCEICKNPEVIFPFNLESIFKCRSCGAVYHAKCMNPSKPCPRCQRWKNIPQDKYICDDDS</sequence>
<evidence type="ECO:0000256" key="5">
    <source>
        <dbReference type="ARBA" id="ARBA00022753"/>
    </source>
</evidence>
<organism evidence="11 12">
    <name type="scientific">Folsomia candida</name>
    <name type="common">Springtail</name>
    <dbReference type="NCBI Taxonomy" id="158441"/>
    <lineage>
        <taxon>Eukaryota</taxon>
        <taxon>Metazoa</taxon>
        <taxon>Ecdysozoa</taxon>
        <taxon>Arthropoda</taxon>
        <taxon>Hexapoda</taxon>
        <taxon>Collembola</taxon>
        <taxon>Entomobryomorpha</taxon>
        <taxon>Isotomoidea</taxon>
        <taxon>Isotomidae</taxon>
        <taxon>Proisotominae</taxon>
        <taxon>Folsomia</taxon>
    </lineage>
</organism>
<evidence type="ECO:0000256" key="3">
    <source>
        <dbReference type="ARBA" id="ARBA00022723"/>
    </source>
</evidence>
<evidence type="ECO:0000256" key="6">
    <source>
        <dbReference type="ARBA" id="ARBA00022771"/>
    </source>
</evidence>
<dbReference type="GO" id="GO:0005770">
    <property type="term" value="C:late endosome"/>
    <property type="evidence" value="ECO:0007669"/>
    <property type="project" value="UniProtKB-SubCell"/>
</dbReference>
<dbReference type="GO" id="GO:0008270">
    <property type="term" value="F:zinc ion binding"/>
    <property type="evidence" value="ECO:0007669"/>
    <property type="project" value="UniProtKB-KW"/>
</dbReference>
<evidence type="ECO:0000256" key="8">
    <source>
        <dbReference type="ARBA" id="ARBA00023006"/>
    </source>
</evidence>
<dbReference type="PANTHER" id="PTHR12326:SF12">
    <property type="entry name" value="PLECKSTRIN HOMOLOGY AND RUN DOMAIN CONTAINING M1"/>
    <property type="match status" value="1"/>
</dbReference>
<dbReference type="Pfam" id="PF13901">
    <property type="entry name" value="RH_dom"/>
    <property type="match status" value="1"/>
</dbReference>
<dbReference type="Pfam" id="PF02759">
    <property type="entry name" value="RUN"/>
    <property type="match status" value="1"/>
</dbReference>
<comment type="subcellular location">
    <subcellularLocation>
        <location evidence="1">Late endosome</location>
    </subcellularLocation>
</comment>
<dbReference type="OrthoDB" id="62364at2759"/>
<dbReference type="CDD" id="cd17679">
    <property type="entry name" value="RUN_PLEKHM1"/>
    <property type="match status" value="1"/>
</dbReference>
<dbReference type="InterPro" id="IPR051366">
    <property type="entry name" value="DEF8"/>
</dbReference>
<evidence type="ECO:0000259" key="10">
    <source>
        <dbReference type="PROSITE" id="PS50826"/>
    </source>
</evidence>
<keyword evidence="8" id="KW-0072">Autophagy</keyword>
<dbReference type="InterPro" id="IPR025258">
    <property type="entry name" value="RH_dom"/>
</dbReference>
<evidence type="ECO:0000256" key="7">
    <source>
        <dbReference type="ARBA" id="ARBA00022833"/>
    </source>
</evidence>
<feature type="domain" description="RUN" evidence="10">
    <location>
        <begin position="46"/>
        <end position="184"/>
    </location>
</feature>
<gene>
    <name evidence="11" type="ORF">Fcan01_12313</name>
</gene>
<dbReference type="Gene3D" id="1.20.58.900">
    <property type="match status" value="1"/>
</dbReference>
<dbReference type="AlphaFoldDB" id="A0A226E6P0"/>
<dbReference type="SMART" id="SM00593">
    <property type="entry name" value="RUN"/>
    <property type="match status" value="1"/>
</dbReference>
<keyword evidence="12" id="KW-1185">Reference proteome</keyword>
<keyword evidence="3" id="KW-0479">Metal-binding</keyword>
<keyword evidence="4" id="KW-0677">Repeat</keyword>
<dbReference type="STRING" id="158441.A0A226E6P0"/>
<dbReference type="InterPro" id="IPR004012">
    <property type="entry name" value="Run_dom"/>
</dbReference>
<dbReference type="PROSITE" id="PS50826">
    <property type="entry name" value="RUN"/>
    <property type="match status" value="1"/>
</dbReference>
<proteinExistence type="predicted"/>
<keyword evidence="6" id="KW-0863">Zinc-finger</keyword>
<evidence type="ECO:0000256" key="4">
    <source>
        <dbReference type="ARBA" id="ARBA00022737"/>
    </source>
</evidence>
<evidence type="ECO:0000313" key="12">
    <source>
        <dbReference type="Proteomes" id="UP000198287"/>
    </source>
</evidence>
<dbReference type="PANTHER" id="PTHR12326">
    <property type="entry name" value="PLECKSTRIN HOMOLOGY DOMAIN CONTAINING PROTEIN"/>
    <property type="match status" value="1"/>
</dbReference>
<evidence type="ECO:0000313" key="11">
    <source>
        <dbReference type="EMBL" id="OXA53275.1"/>
    </source>
</evidence>
<evidence type="ECO:0000256" key="9">
    <source>
        <dbReference type="SAM" id="MobiDB-lite"/>
    </source>
</evidence>
<dbReference type="CDD" id="cd15489">
    <property type="entry name" value="PHD_SF"/>
    <property type="match status" value="1"/>
</dbReference>
<name>A0A226E6P0_FOLCA</name>
<dbReference type="GO" id="GO:0006914">
    <property type="term" value="P:autophagy"/>
    <property type="evidence" value="ECO:0007669"/>
    <property type="project" value="UniProtKB-KW"/>
</dbReference>
<dbReference type="OMA" id="TCREPII"/>
<dbReference type="SUPFAM" id="SSF140741">
    <property type="entry name" value="RUN domain-like"/>
    <property type="match status" value="1"/>
</dbReference>
<accession>A0A226E6P0</accession>
<protein>
    <submittedName>
        <fullName evidence="11">Pleckstrin y domain-containing family M member 3</fullName>
    </submittedName>
</protein>